<dbReference type="SUPFAM" id="SSF53807">
    <property type="entry name" value="Helical backbone' metal receptor"/>
    <property type="match status" value="1"/>
</dbReference>
<gene>
    <name evidence="3" type="ORF">MAMMFC1_02517</name>
</gene>
<dbReference type="AlphaFoldDB" id="A0A348AL84"/>
<proteinExistence type="inferred from homology"/>
<dbReference type="PROSITE" id="PS50983">
    <property type="entry name" value="FE_B12_PBP"/>
    <property type="match status" value="1"/>
</dbReference>
<evidence type="ECO:0000259" key="2">
    <source>
        <dbReference type="PROSITE" id="PS50983"/>
    </source>
</evidence>
<dbReference type="OrthoDB" id="1632098at2"/>
<sequence length="340" mass="36166">MPNHSRLLSHSWAGEGAKNRCSRLAAWLVVLLGMLLAAGCSGGGQLTSPPVAAVATAGYQVTDTQGNVLRLPQKPQRIITLSLSSDEIVLGLTQPERVVALHYLADDPGISTIAAEAGRVPVRLQEYNAEQILSLQPDLVIAPDWSRIELIQTLRDMGIPVFVSKGPSSVAEVKQAIREISQAIGEEAAGSRLLASMEAELAGIAAKVRTIPPERRQTLVLISHMAAYGGKGSLFDDMCGYAGVINGAAAAGLGKNDVLAKEAIIRINPDLMLLPSWNGGELNAAKVKTDLANDPALQTVKAIRTGRLEQVPDLYLYCASQDIVHAIRDIMQAAYPEQGD</sequence>
<dbReference type="InterPro" id="IPR002491">
    <property type="entry name" value="ABC_transptr_periplasmic_BD"/>
</dbReference>
<dbReference type="GO" id="GO:0071281">
    <property type="term" value="P:cellular response to iron ion"/>
    <property type="evidence" value="ECO:0007669"/>
    <property type="project" value="TreeGrafter"/>
</dbReference>
<dbReference type="InterPro" id="IPR050902">
    <property type="entry name" value="ABC_Transporter_SBP"/>
</dbReference>
<name>A0A348AL84_9FIRM</name>
<dbReference type="PANTHER" id="PTHR30535">
    <property type="entry name" value="VITAMIN B12-BINDING PROTEIN"/>
    <property type="match status" value="1"/>
</dbReference>
<evidence type="ECO:0000313" key="4">
    <source>
        <dbReference type="Proteomes" id="UP000276437"/>
    </source>
</evidence>
<dbReference type="Gene3D" id="3.40.50.1980">
    <property type="entry name" value="Nitrogenase molybdenum iron protein domain"/>
    <property type="match status" value="2"/>
</dbReference>
<dbReference type="Proteomes" id="UP000276437">
    <property type="component" value="Chromosome"/>
</dbReference>
<dbReference type="PANTHER" id="PTHR30535:SF34">
    <property type="entry name" value="MOLYBDATE-BINDING PROTEIN MOLA"/>
    <property type="match status" value="1"/>
</dbReference>
<evidence type="ECO:0000313" key="3">
    <source>
        <dbReference type="EMBL" id="BBB91832.1"/>
    </source>
</evidence>
<organism evidence="3 4">
    <name type="scientific">Methylomusa anaerophila</name>
    <dbReference type="NCBI Taxonomy" id="1930071"/>
    <lineage>
        <taxon>Bacteria</taxon>
        <taxon>Bacillati</taxon>
        <taxon>Bacillota</taxon>
        <taxon>Negativicutes</taxon>
        <taxon>Selenomonadales</taxon>
        <taxon>Sporomusaceae</taxon>
        <taxon>Methylomusa</taxon>
    </lineage>
</organism>
<protein>
    <submittedName>
        <fullName evidence="3">Corrinoid ABC transporter substrate-binding protein</fullName>
    </submittedName>
</protein>
<dbReference type="RefSeq" id="WP_158618754.1">
    <property type="nucleotide sequence ID" value="NZ_AP018449.1"/>
</dbReference>
<evidence type="ECO:0000256" key="1">
    <source>
        <dbReference type="ARBA" id="ARBA00008814"/>
    </source>
</evidence>
<keyword evidence="4" id="KW-1185">Reference proteome</keyword>
<accession>A0A348AL84</accession>
<dbReference type="EMBL" id="AP018449">
    <property type="protein sequence ID" value="BBB91832.1"/>
    <property type="molecule type" value="Genomic_DNA"/>
</dbReference>
<comment type="similarity">
    <text evidence="1">Belongs to the bacterial solute-binding protein 8 family.</text>
</comment>
<feature type="domain" description="Fe/B12 periplasmic-binding" evidence="2">
    <location>
        <begin position="77"/>
        <end position="338"/>
    </location>
</feature>
<dbReference type="Pfam" id="PF01497">
    <property type="entry name" value="Peripla_BP_2"/>
    <property type="match status" value="1"/>
</dbReference>
<dbReference type="KEGG" id="mana:MAMMFC1_02517"/>
<reference evidence="3 4" key="1">
    <citation type="journal article" date="2018" name="Int. J. Syst. Evol. Microbiol.">
        <title>Methylomusa anaerophila gen. nov., sp. nov., an anaerobic methanol-utilizing bacterium isolated from a microbial fuel cell.</title>
        <authorList>
            <person name="Amano N."/>
            <person name="Yamamuro A."/>
            <person name="Miyahara M."/>
            <person name="Kouzuma A."/>
            <person name="Abe T."/>
            <person name="Watanabe K."/>
        </authorList>
    </citation>
    <scope>NUCLEOTIDE SEQUENCE [LARGE SCALE GENOMIC DNA]</scope>
    <source>
        <strain evidence="3 4">MMFC1</strain>
    </source>
</reference>